<keyword evidence="4" id="KW-0378">Hydrolase</keyword>
<dbReference type="PANTHER" id="PTHR43002">
    <property type="entry name" value="GLYCOGEN DEBRANCHING ENZYME"/>
    <property type="match status" value="1"/>
</dbReference>
<dbReference type="GO" id="GO:0016787">
    <property type="term" value="F:hydrolase activity"/>
    <property type="evidence" value="ECO:0007669"/>
    <property type="project" value="UniProtKB-KW"/>
</dbReference>
<dbReference type="InterPro" id="IPR017853">
    <property type="entry name" value="GH"/>
</dbReference>
<evidence type="ECO:0000256" key="2">
    <source>
        <dbReference type="SAM" id="SignalP"/>
    </source>
</evidence>
<reference evidence="4" key="2">
    <citation type="submission" date="2022-06" db="EMBL/GenBank/DDBJ databases">
        <title>Xiashengella guii gen. nov. sp. nov., a bacterium isolated form anaerobic digestion tank.</title>
        <authorList>
            <person name="Huang H."/>
        </authorList>
    </citation>
    <scope>NUCLEOTIDE SEQUENCE</scope>
    <source>
        <strain evidence="4">Ai-910</strain>
    </source>
</reference>
<dbReference type="Gene3D" id="3.20.20.80">
    <property type="entry name" value="Glycosidases"/>
    <property type="match status" value="1"/>
</dbReference>
<dbReference type="KEGG" id="alkq:M9189_10385"/>
<dbReference type="GO" id="GO:0005975">
    <property type="term" value="P:carbohydrate metabolic process"/>
    <property type="evidence" value="ECO:0007669"/>
    <property type="project" value="InterPro"/>
</dbReference>
<name>A0A9J6ZNH5_9BACT</name>
<dbReference type="Pfam" id="PF00128">
    <property type="entry name" value="Alpha-amylase"/>
    <property type="match status" value="1"/>
</dbReference>
<dbReference type="SUPFAM" id="SSF51445">
    <property type="entry name" value="(Trans)glycosidases"/>
    <property type="match status" value="1"/>
</dbReference>
<dbReference type="InterPro" id="IPR026444">
    <property type="entry name" value="Secre_tail"/>
</dbReference>
<keyword evidence="2" id="KW-0732">Signal</keyword>
<protein>
    <submittedName>
        <fullName evidence="4">Alpha-amylase family glycosyl hydrolase</fullName>
    </submittedName>
</protein>
<reference evidence="4" key="1">
    <citation type="submission" date="2022-05" db="EMBL/GenBank/DDBJ databases">
        <authorList>
            <person name="Sun X."/>
        </authorList>
    </citation>
    <scope>NUCLEOTIDE SEQUENCE</scope>
    <source>
        <strain evidence="4">Ai-910</strain>
    </source>
</reference>
<dbReference type="NCBIfam" id="TIGR04183">
    <property type="entry name" value="Por_Secre_tail"/>
    <property type="match status" value="1"/>
</dbReference>
<dbReference type="SUPFAM" id="SSF81296">
    <property type="entry name" value="E set domains"/>
    <property type="match status" value="1"/>
</dbReference>
<dbReference type="InterPro" id="IPR014756">
    <property type="entry name" value="Ig_E-set"/>
</dbReference>
<dbReference type="Pfam" id="PF18962">
    <property type="entry name" value="Por_Secre_tail"/>
    <property type="match status" value="1"/>
</dbReference>
<dbReference type="EMBL" id="CP098400">
    <property type="protein sequence ID" value="URW79261.1"/>
    <property type="molecule type" value="Genomic_DNA"/>
</dbReference>
<dbReference type="Proteomes" id="UP001056426">
    <property type="component" value="Chromosome"/>
</dbReference>
<gene>
    <name evidence="4" type="ORF">M9189_10385</name>
</gene>
<feature type="domain" description="Glycosyl hydrolase family 13 catalytic" evidence="3">
    <location>
        <begin position="386"/>
        <end position="746"/>
    </location>
</feature>
<evidence type="ECO:0000313" key="4">
    <source>
        <dbReference type="EMBL" id="URW79261.1"/>
    </source>
</evidence>
<feature type="chain" id="PRO_5039922860" evidence="2">
    <location>
        <begin position="20"/>
        <end position="925"/>
    </location>
</feature>
<dbReference type="CDD" id="cd11350">
    <property type="entry name" value="AmyAc_4"/>
    <property type="match status" value="1"/>
</dbReference>
<proteinExistence type="inferred from homology"/>
<accession>A0A9J6ZNH5</accession>
<dbReference type="InterPro" id="IPR013783">
    <property type="entry name" value="Ig-like_fold"/>
</dbReference>
<feature type="signal peptide" evidence="2">
    <location>
        <begin position="1"/>
        <end position="19"/>
    </location>
</feature>
<dbReference type="SMART" id="SM00642">
    <property type="entry name" value="Aamy"/>
    <property type="match status" value="1"/>
</dbReference>
<comment type="similarity">
    <text evidence="1">Belongs to the glycosyl hydrolase 13 family.</text>
</comment>
<sequence>MKRILTLLFILVQAVLVRAQVVSTQPALPVENKPVTIVFRADQGTGGLAGYTGDVYAHTGVITSKSTSEADWKYVVTEWGENIAKTKLTQTGANLYQLVIEPDIRSYYGVPEDEEILKLAFVFRSATQVGGSWKEGKAAGGSDIFVDVYKESLKAYISSPLDKALFLPGQGITIQGNGLNAERLRLYLDDVLIKETNDATVTHSFSAPASGSHQLRLEAYMGEDADTHVINFYIRQETEIATRPAGLKPGVNVVDDNTVTLLLQAPGKGYIFVIGDFNEWAPMPDYQMKRDGDYFWLTIDGLEPDVEYAYQYYIDGALKLADPFTTKVLDEQNDKYIPETVYPDLKAFPSEYTSGLASVLTTTPHIYEWKVQNFQVPEKEKLVIYEVLIRDFTDNGDIKTITDTLDYFVRLGVNAIELMPINEFEGNDSWGYNPSFYFAPDKAYGTMNDYKEFIDACHERGIAVIIDMVLNHSYGESPLVQMYLDGSKPAANNPWYNVSHNMQNPDAQWGYDFNHESPYTQELVDLILEYWITEFKVDGFRFDFTKGFTNTPYGPSSWASEYDASRIAILKRIADKVWSVKEDALVIFEHLAENTEEKVLADYGILLWGNMNYNFSEAVMGYHDEGKSDFNWSSYKNRNWNEPNLVAYMESHDEERITFRSRTYGIQVGSYNVRNLKTSLERHQAATVFLLSIPGPKMIWQFGELGYDISIDQGGRLSKKPTRWNYLEVNDRKALWDIYAEMIDLKKKEPIFATNDFTLDVAGQVKRILLNSENNSVRLVGNFGTSIQTVSPGFNSTGKWFNHFAGDSIIVSSLNQEVQVKPGEFIMFTKQKFASFDPASSVGRGASYADKRTSIFPNPFVGDINLRTEEPLKSVEIYDVNGRLVESIADPDAVLNLSRLHPGVYMLYISTKRGSSEVHKLVKTR</sequence>
<dbReference type="RefSeq" id="WP_250723008.1">
    <property type="nucleotide sequence ID" value="NZ_CP098400.1"/>
</dbReference>
<dbReference type="AlphaFoldDB" id="A0A9J6ZNH5"/>
<evidence type="ECO:0000259" key="3">
    <source>
        <dbReference type="SMART" id="SM00642"/>
    </source>
</evidence>
<keyword evidence="5" id="KW-1185">Reference proteome</keyword>
<evidence type="ECO:0000313" key="5">
    <source>
        <dbReference type="Proteomes" id="UP001056426"/>
    </source>
</evidence>
<organism evidence="4 5">
    <name type="scientific">Xiashengella succiniciproducens</name>
    <dbReference type="NCBI Taxonomy" id="2949635"/>
    <lineage>
        <taxon>Bacteria</taxon>
        <taxon>Pseudomonadati</taxon>
        <taxon>Bacteroidota</taxon>
        <taxon>Bacteroidia</taxon>
        <taxon>Marinilabiliales</taxon>
        <taxon>Marinilabiliaceae</taxon>
        <taxon>Xiashengella</taxon>
    </lineage>
</organism>
<evidence type="ECO:0000256" key="1">
    <source>
        <dbReference type="ARBA" id="ARBA00008061"/>
    </source>
</evidence>
<dbReference type="InterPro" id="IPR006047">
    <property type="entry name" value="GH13_cat_dom"/>
</dbReference>
<dbReference type="Gene3D" id="2.60.40.10">
    <property type="entry name" value="Immunoglobulins"/>
    <property type="match status" value="1"/>
</dbReference>